<dbReference type="EMBL" id="JAAYYV010000113">
    <property type="protein sequence ID" value="NLF53641.1"/>
    <property type="molecule type" value="Genomic_DNA"/>
</dbReference>
<evidence type="ECO:0000259" key="1">
    <source>
        <dbReference type="PROSITE" id="PS50006"/>
    </source>
</evidence>
<evidence type="ECO:0000313" key="3">
    <source>
        <dbReference type="Proteomes" id="UP000536534"/>
    </source>
</evidence>
<dbReference type="SMART" id="SM00240">
    <property type="entry name" value="FHA"/>
    <property type="match status" value="1"/>
</dbReference>
<dbReference type="Proteomes" id="UP000536534">
    <property type="component" value="Unassembled WGS sequence"/>
</dbReference>
<comment type="caution">
    <text evidence="2">The sequence shown here is derived from an EMBL/GenBank/DDBJ whole genome shotgun (WGS) entry which is preliminary data.</text>
</comment>
<protein>
    <submittedName>
        <fullName evidence="2">FHA domain-containing protein</fullName>
    </submittedName>
</protein>
<dbReference type="InterPro" id="IPR008984">
    <property type="entry name" value="SMAD_FHA_dom_sf"/>
</dbReference>
<dbReference type="PROSITE" id="PS50006">
    <property type="entry name" value="FHA_DOMAIN"/>
    <property type="match status" value="1"/>
</dbReference>
<dbReference type="Gene3D" id="2.60.200.20">
    <property type="match status" value="1"/>
</dbReference>
<feature type="domain" description="FHA" evidence="1">
    <location>
        <begin position="188"/>
        <end position="231"/>
    </location>
</feature>
<accession>A0A7X7LUH8</accession>
<dbReference type="AlphaFoldDB" id="A0A7X7LUH8"/>
<name>A0A7X7LUH8_9RHOO</name>
<dbReference type="InterPro" id="IPR000253">
    <property type="entry name" value="FHA_dom"/>
</dbReference>
<dbReference type="Pfam" id="PF00498">
    <property type="entry name" value="FHA"/>
    <property type="match status" value="1"/>
</dbReference>
<organism evidence="2 3">
    <name type="scientific">Thauera phenolivorans</name>
    <dbReference type="NCBI Taxonomy" id="1792543"/>
    <lineage>
        <taxon>Bacteria</taxon>
        <taxon>Pseudomonadati</taxon>
        <taxon>Pseudomonadota</taxon>
        <taxon>Betaproteobacteria</taxon>
        <taxon>Rhodocyclales</taxon>
        <taxon>Zoogloeaceae</taxon>
        <taxon>Thauera</taxon>
    </lineage>
</organism>
<evidence type="ECO:0000313" key="2">
    <source>
        <dbReference type="EMBL" id="NLF53641.1"/>
    </source>
</evidence>
<dbReference type="CDD" id="cd00060">
    <property type="entry name" value="FHA"/>
    <property type="match status" value="1"/>
</dbReference>
<reference evidence="2 3" key="1">
    <citation type="journal article" date="2020" name="Biotechnol. Biofuels">
        <title>New insights from the biogas microbiome by comprehensive genome-resolved metagenomics of nearly 1600 species originating from multiple anaerobic digesters.</title>
        <authorList>
            <person name="Campanaro S."/>
            <person name="Treu L."/>
            <person name="Rodriguez-R L.M."/>
            <person name="Kovalovszki A."/>
            <person name="Ziels R.M."/>
            <person name="Maus I."/>
            <person name="Zhu X."/>
            <person name="Kougias P.G."/>
            <person name="Basile A."/>
            <person name="Luo G."/>
            <person name="Schluter A."/>
            <person name="Konstantinidis K.T."/>
            <person name="Angelidaki I."/>
        </authorList>
    </citation>
    <scope>NUCLEOTIDE SEQUENCE [LARGE SCALE GENOMIC DNA]</scope>
    <source>
        <strain evidence="2">AS06rmzACSIP_256</strain>
    </source>
</reference>
<proteinExistence type="predicted"/>
<gene>
    <name evidence="2" type="ORF">GX576_04440</name>
</gene>
<dbReference type="SUPFAM" id="SSF49879">
    <property type="entry name" value="SMAD/FHA domain"/>
    <property type="match status" value="1"/>
</dbReference>
<sequence length="273" mass="29174">MPERRNLCMLVAVPGGTAEPDALPFQDGVREALARIVTAHGGTLLERRLASLAASFKSCDAALRAAREALEELPFATPAIVIHYGCADGGSAPTTGLAFAHRLAALARPGEGLASAAAVMLLDGPARQLASAQPLARDSFATLDWPVFAVGARAGTVTSMPALTRLSQRLRLRHQQDLVLVEELRPLVRLGRALGNDLVIMDARASRQHARIELRPDGFVLVDSSSNGTWVGLEGELETWVRDGELLLRGPGRLGCGFSTADIRRDLVFFDLV</sequence>